<reference evidence="2" key="1">
    <citation type="journal article" date="2021" name="Proc. Natl. Acad. Sci. U.S.A.">
        <title>A Catalog of Tens of Thousands of Viruses from Human Metagenomes Reveals Hidden Associations with Chronic Diseases.</title>
        <authorList>
            <person name="Tisza M.J."/>
            <person name="Buck C.B."/>
        </authorList>
    </citation>
    <scope>NUCLEOTIDE SEQUENCE</scope>
    <source>
        <strain evidence="2">CtGkF2</strain>
    </source>
</reference>
<name>A0A8S5TKX8_9CAUD</name>
<accession>A0A8S5TKX8</accession>
<evidence type="ECO:0000313" key="2">
    <source>
        <dbReference type="EMBL" id="DAF63980.1"/>
    </source>
</evidence>
<organism evidence="2">
    <name type="scientific">Siphoviridae sp. ctGkF2</name>
    <dbReference type="NCBI Taxonomy" id="2827823"/>
    <lineage>
        <taxon>Viruses</taxon>
        <taxon>Duplodnaviria</taxon>
        <taxon>Heunggongvirae</taxon>
        <taxon>Uroviricota</taxon>
        <taxon>Caudoviricetes</taxon>
    </lineage>
</organism>
<evidence type="ECO:0000256" key="1">
    <source>
        <dbReference type="SAM" id="Phobius"/>
    </source>
</evidence>
<keyword evidence="1" id="KW-1133">Transmembrane helix</keyword>
<keyword evidence="1" id="KW-0812">Transmembrane</keyword>
<dbReference type="EMBL" id="BK032847">
    <property type="protein sequence ID" value="DAF63980.1"/>
    <property type="molecule type" value="Genomic_DNA"/>
</dbReference>
<feature type="transmembrane region" description="Helical" evidence="1">
    <location>
        <begin position="6"/>
        <end position="28"/>
    </location>
</feature>
<sequence length="130" mass="14938">MLTDSQVWTWLTSSSPSQFLVGVAILVFGSKRVLSEKNVSESLGGLFLPFRWLRSRRERAAEEEASEIELLRAENTRLSQENNRYHRWAVTVTKRNRVLQLWAAEHGLSLPPPPFVGWSDFEQPKEGNVE</sequence>
<protein>
    <submittedName>
        <fullName evidence="2">Uncharacterized protein</fullName>
    </submittedName>
</protein>
<keyword evidence="1" id="KW-0472">Membrane</keyword>
<proteinExistence type="predicted"/>